<keyword evidence="10" id="KW-1185">Reference proteome</keyword>
<dbReference type="NCBIfam" id="TIGR00562">
    <property type="entry name" value="proto_IX_ox"/>
    <property type="match status" value="1"/>
</dbReference>
<evidence type="ECO:0000313" key="11">
    <source>
        <dbReference type="Proteomes" id="UP000013026"/>
    </source>
</evidence>
<dbReference type="Pfam" id="PF01593">
    <property type="entry name" value="Amino_oxidase"/>
    <property type="match status" value="1"/>
</dbReference>
<dbReference type="KEGG" id="mre:K649_06690"/>
<dbReference type="Gene3D" id="3.50.50.60">
    <property type="entry name" value="FAD/NAD(P)-binding domain"/>
    <property type="match status" value="1"/>
</dbReference>
<evidence type="ECO:0000313" key="8">
    <source>
        <dbReference type="EMBL" id="ADD28168.1"/>
    </source>
</evidence>
<evidence type="ECO:0000256" key="5">
    <source>
        <dbReference type="ARBA" id="ARBA00023133"/>
    </source>
</evidence>
<gene>
    <name evidence="8" type="ordered locus">Mrub_1406</name>
    <name evidence="9" type="ORF">K649_06690</name>
</gene>
<sequence length="459" mass="49306">MASVVVVGGGAAGLSTAYYLHRAAPHLHITLLEADARLGGKITTVAEHGFVLEGGPDAVVRYKPWALELMHQLGLENQIVGTKPAHPSALIHDGREALPIPAGLQMVIPGDLKALAQSPLLSPFGKARAALELLLPKGTPEDEPFGAFIERRLGRQVWERLVAPLSGGIYGGDPYELSTLAAFPQLKALEQQHGSLIRGAIQQRKARGSREKGQLFASLEGGLGRLVEAIQARLGRVEIRLNTTVTALERSGGWRIHTTQGSLQADALVLATPAPVTGCLLEPLHPEAAAALRQIPYGPSSTVTFAFAKEKLPPRVGHGMLMAAHRGFSVRGFTWADQKWPGRAPEGYGLVRAYFSGLEASKEELAQLALRDLARLWGQVPEPLHTWVFRWPEGLPRYTVGHRERVAQALKAEELSGLFLVGAAYQGVGLPEVIRMGQEVAERVLAYTGAQARDGAPVG</sequence>
<evidence type="ECO:0000313" key="9">
    <source>
        <dbReference type="EMBL" id="AGK04638.1"/>
    </source>
</evidence>
<dbReference type="SUPFAM" id="SSF54373">
    <property type="entry name" value="FAD-linked reductases, C-terminal domain"/>
    <property type="match status" value="1"/>
</dbReference>
<reference evidence="8 10" key="1">
    <citation type="journal article" date="2010" name="Stand. Genomic Sci.">
        <title>Complete genome sequence of Meiothermus ruber type strain (21).</title>
        <authorList>
            <person name="Tindall B.J."/>
            <person name="Sikorski J."/>
            <person name="Lucas S."/>
            <person name="Goltsman E."/>
            <person name="Copeland A."/>
            <person name="Glavina Del Rio T."/>
            <person name="Nolan M."/>
            <person name="Tice H."/>
            <person name="Cheng J.F."/>
            <person name="Han C."/>
            <person name="Pitluck S."/>
            <person name="Liolios K."/>
            <person name="Ivanova N."/>
            <person name="Mavromatis K."/>
            <person name="Ovchinnikova G."/>
            <person name="Pati A."/>
            <person name="Fahnrich R."/>
            <person name="Goodwin L."/>
            <person name="Chen A."/>
            <person name="Palaniappan K."/>
            <person name="Land M."/>
            <person name="Hauser L."/>
            <person name="Chang Y.J."/>
            <person name="Jeffries C.D."/>
            <person name="Rohde M."/>
            <person name="Goker M."/>
            <person name="Woyke T."/>
            <person name="Bristow J."/>
            <person name="Eisen J.A."/>
            <person name="Markowitz V."/>
            <person name="Hugenholtz P."/>
            <person name="Kyrpides N.C."/>
            <person name="Klenk H.P."/>
            <person name="Lapidus A."/>
        </authorList>
    </citation>
    <scope>NUCLEOTIDE SEQUENCE [LARGE SCALE GENOMIC DNA]</scope>
    <source>
        <strain evidence="10">ATCC 35948 / DSM 1279 / VKM B-1258 / 21</strain>
        <strain evidence="8">DSM 1279</strain>
    </source>
</reference>
<dbReference type="GO" id="GO:0005737">
    <property type="term" value="C:cytoplasm"/>
    <property type="evidence" value="ECO:0007669"/>
    <property type="project" value="UniProtKB-SubCell"/>
</dbReference>
<feature type="domain" description="Amine oxidase" evidence="7">
    <location>
        <begin position="12"/>
        <end position="445"/>
    </location>
</feature>
<dbReference type="AlphaFoldDB" id="D3PRT5"/>
<evidence type="ECO:0000256" key="1">
    <source>
        <dbReference type="ARBA" id="ARBA00001974"/>
    </source>
</evidence>
<proteinExistence type="inferred from homology"/>
<keyword evidence="4 6" id="KW-0560">Oxidoreductase</keyword>
<dbReference type="PATRIC" id="fig|504728.9.peg.1376"/>
<keyword evidence="2 6" id="KW-0285">Flavoprotein</keyword>
<dbReference type="GO" id="GO:0006783">
    <property type="term" value="P:heme biosynthetic process"/>
    <property type="evidence" value="ECO:0007669"/>
    <property type="project" value="UniProtKB-UniRule"/>
</dbReference>
<dbReference type="Gene3D" id="3.90.660.20">
    <property type="entry name" value="Protoporphyrinogen oxidase, mitochondrial, domain 2"/>
    <property type="match status" value="1"/>
</dbReference>
<dbReference type="UniPathway" id="UPA00252"/>
<comment type="similarity">
    <text evidence="6">Belongs to the protoporphyrinogen/coproporphyrinogen oxidase family. Coproporphyrinogen III oxidase subfamily.</text>
</comment>
<dbReference type="STRING" id="504728.K649_06690"/>
<dbReference type="PANTHER" id="PTHR42923:SF3">
    <property type="entry name" value="PROTOPORPHYRINOGEN OXIDASE"/>
    <property type="match status" value="1"/>
</dbReference>
<dbReference type="KEGG" id="mrb:Mrub_1406"/>
<comment type="catalytic activity">
    <reaction evidence="6">
        <text>coproporphyrinogen III + 3 O2 = coproporphyrin III + 3 H2O2</text>
        <dbReference type="Rhea" id="RHEA:43436"/>
        <dbReference type="ChEBI" id="CHEBI:15379"/>
        <dbReference type="ChEBI" id="CHEBI:16240"/>
        <dbReference type="ChEBI" id="CHEBI:57309"/>
        <dbReference type="ChEBI" id="CHEBI:131725"/>
        <dbReference type="EC" id="1.3.3.15"/>
    </reaction>
</comment>
<evidence type="ECO:0000259" key="7">
    <source>
        <dbReference type="Pfam" id="PF01593"/>
    </source>
</evidence>
<dbReference type="Proteomes" id="UP000013026">
    <property type="component" value="Chromosome"/>
</dbReference>
<dbReference type="Proteomes" id="UP000006655">
    <property type="component" value="Chromosome"/>
</dbReference>
<accession>D3PRT5</accession>
<keyword evidence="6" id="KW-0963">Cytoplasm</keyword>
<keyword evidence="5 6" id="KW-0350">Heme biosynthesis</keyword>
<dbReference type="RefSeq" id="WP_013013687.1">
    <property type="nucleotide sequence ID" value="NC_013946.1"/>
</dbReference>
<dbReference type="InterPro" id="IPR050464">
    <property type="entry name" value="Zeta_carotene_desat/Oxidored"/>
</dbReference>
<name>D3PRT5_MEIRD</name>
<dbReference type="PANTHER" id="PTHR42923">
    <property type="entry name" value="PROTOPORPHYRINOGEN OXIDASE"/>
    <property type="match status" value="1"/>
</dbReference>
<reference evidence="9" key="2">
    <citation type="submission" date="2013-04" db="EMBL/GenBank/DDBJ databases">
        <title>Non-Hybrid, Finished Microbial Genome Assemblies from Long-Read SMRT Sequencing Data.</title>
        <authorList>
            <person name="Klammer A."/>
            <person name="Drake J."/>
            <person name="Heiner C."/>
            <person name="Clum A."/>
            <person name="Copeland A."/>
            <person name="Huddleston J."/>
            <person name="Eichler E."/>
            <person name="Turner S.W."/>
        </authorList>
    </citation>
    <scope>NUCLEOTIDE SEQUENCE</scope>
    <source>
        <strain evidence="9">DSM 1279</strain>
    </source>
</reference>
<reference evidence="9 11" key="3">
    <citation type="submission" date="2013-04" db="EMBL/GenBank/DDBJ databases">
        <authorList>
            <person name="Chin J."/>
            <person name="Alexander D.H."/>
            <person name="Marks P."/>
            <person name="Korlach J."/>
            <person name="Clum A."/>
            <person name="Copeland A."/>
        </authorList>
    </citation>
    <scope>NUCLEOTIDE SEQUENCE [LARGE SCALE GENOMIC DNA]</scope>
    <source>
        <strain evidence="11">ATCC 35948 / DSM 1279 / VKM B-1258 / 21</strain>
        <strain evidence="9">DSM 1279</strain>
    </source>
</reference>
<comment type="pathway">
    <text evidence="6">Porphyrin-containing compound metabolism; protoheme biosynthesis.</text>
</comment>
<dbReference type="eggNOG" id="COG1232">
    <property type="taxonomic scope" value="Bacteria"/>
</dbReference>
<comment type="subcellular location">
    <subcellularLocation>
        <location evidence="6">Cytoplasm</location>
    </subcellularLocation>
</comment>
<dbReference type="Gene3D" id="1.10.3110.10">
    <property type="entry name" value="protoporphyrinogen ix oxidase, domain 3"/>
    <property type="match status" value="1"/>
</dbReference>
<keyword evidence="3 6" id="KW-0274">FAD</keyword>
<organism evidence="9 11">
    <name type="scientific">Meiothermus ruber (strain ATCC 35948 / DSM 1279 / VKM B-1258 / 21)</name>
    <name type="common">Thermus ruber</name>
    <dbReference type="NCBI Taxonomy" id="504728"/>
    <lineage>
        <taxon>Bacteria</taxon>
        <taxon>Thermotogati</taxon>
        <taxon>Deinococcota</taxon>
        <taxon>Deinococci</taxon>
        <taxon>Thermales</taxon>
        <taxon>Thermaceae</taxon>
        <taxon>Meiothermus</taxon>
    </lineage>
</organism>
<protein>
    <recommendedName>
        <fullName evidence="6">Coproporphyrinogen III oxidase</fullName>
        <ecNumber evidence="6">1.3.3.15</ecNumber>
    </recommendedName>
</protein>
<dbReference type="InterPro" id="IPR002937">
    <property type="entry name" value="Amino_oxidase"/>
</dbReference>
<dbReference type="SUPFAM" id="SSF51905">
    <property type="entry name" value="FAD/NAD(P)-binding domain"/>
    <property type="match status" value="1"/>
</dbReference>
<comment type="function">
    <text evidence="6">Involved in coproporphyrin-dependent heme b biosynthesis. Catalyzes the oxidation of coproporphyrinogen III to coproporphyrin III.</text>
</comment>
<dbReference type="GO" id="GO:0004729">
    <property type="term" value="F:oxygen-dependent protoporphyrinogen oxidase activity"/>
    <property type="evidence" value="ECO:0007669"/>
    <property type="project" value="UniProtKB-UniRule"/>
</dbReference>
<evidence type="ECO:0000256" key="2">
    <source>
        <dbReference type="ARBA" id="ARBA00022630"/>
    </source>
</evidence>
<evidence type="ECO:0000256" key="4">
    <source>
        <dbReference type="ARBA" id="ARBA00023002"/>
    </source>
</evidence>
<dbReference type="OrthoDB" id="9805195at2"/>
<comment type="cofactor">
    <cofactor evidence="1 6">
        <name>FAD</name>
        <dbReference type="ChEBI" id="CHEBI:57692"/>
    </cofactor>
</comment>
<dbReference type="EMBL" id="CP005385">
    <property type="protein sequence ID" value="AGK04638.1"/>
    <property type="molecule type" value="Genomic_DNA"/>
</dbReference>
<dbReference type="InterPro" id="IPR036188">
    <property type="entry name" value="FAD/NAD-bd_sf"/>
</dbReference>
<dbReference type="EMBL" id="CP001743">
    <property type="protein sequence ID" value="ADD28168.1"/>
    <property type="molecule type" value="Genomic_DNA"/>
</dbReference>
<dbReference type="EC" id="1.3.3.15" evidence="6"/>
<evidence type="ECO:0000256" key="6">
    <source>
        <dbReference type="RuleBase" id="RU364052"/>
    </source>
</evidence>
<evidence type="ECO:0000256" key="3">
    <source>
        <dbReference type="ARBA" id="ARBA00022827"/>
    </source>
</evidence>
<dbReference type="InterPro" id="IPR004572">
    <property type="entry name" value="Protoporphyrinogen_oxidase"/>
</dbReference>
<evidence type="ECO:0000313" key="10">
    <source>
        <dbReference type="Proteomes" id="UP000006655"/>
    </source>
</evidence>